<proteinExistence type="predicted"/>
<reference evidence="2" key="3">
    <citation type="submission" date="2018-08" db="EMBL/GenBank/DDBJ databases">
        <title>Leveraging single-cell genomics to expand the Fungal Tree of Life.</title>
        <authorList>
            <consortium name="DOE Joint Genome Institute"/>
            <person name="Ahrendt S.R."/>
            <person name="Quandt C.A."/>
            <person name="Ciobanu D."/>
            <person name="Clum A."/>
            <person name="Salamov A."/>
            <person name="Andreopoulos B."/>
            <person name="Cheng J.-F."/>
            <person name="Woyke T."/>
            <person name="Pelin A."/>
            <person name="Henrissat B."/>
            <person name="Reynolds N."/>
            <person name="Benny G.L."/>
            <person name="Smith M.E."/>
            <person name="James T.Y."/>
            <person name="Grigoriev I.V."/>
        </authorList>
    </citation>
    <scope>NUCLEOTIDE SEQUENCE</scope>
    <source>
        <strain evidence="2">CSF55</strain>
    </source>
</reference>
<evidence type="ECO:0000313" key="1">
    <source>
        <dbReference type="EMBL" id="EPZ31214.1"/>
    </source>
</evidence>
<reference evidence="4" key="2">
    <citation type="journal article" date="2018" name="Nat. Microbiol.">
        <title>Leveraging single-cell genomics to expand the fungal tree of life.</title>
        <authorList>
            <person name="Ahrendt S.R."/>
            <person name="Quandt C.A."/>
            <person name="Ciobanu D."/>
            <person name="Clum A."/>
            <person name="Salamov A."/>
            <person name="Andreopoulos B."/>
            <person name="Cheng J.F."/>
            <person name="Woyke T."/>
            <person name="Pelin A."/>
            <person name="Henrissat B."/>
            <person name="Reynolds N.K."/>
            <person name="Benny G.L."/>
            <person name="Smith M.E."/>
            <person name="James T.Y."/>
            <person name="Grigoriev I.V."/>
        </authorList>
    </citation>
    <scope>NUCLEOTIDE SEQUENCE [LARGE SCALE GENOMIC DNA]</scope>
    <source>
        <strain evidence="4">CSF55</strain>
    </source>
</reference>
<dbReference type="Proteomes" id="UP000281549">
    <property type="component" value="Unassembled WGS sequence"/>
</dbReference>
<protein>
    <submittedName>
        <fullName evidence="1">Uncharacterized protein</fullName>
    </submittedName>
</protein>
<accession>A0A075AN82</accession>
<keyword evidence="3" id="KW-1185">Reference proteome</keyword>
<dbReference type="EMBL" id="ML005139">
    <property type="protein sequence ID" value="RKP19917.1"/>
    <property type="molecule type" value="Genomic_DNA"/>
</dbReference>
<dbReference type="Proteomes" id="UP000030755">
    <property type="component" value="Unassembled WGS sequence"/>
</dbReference>
<dbReference type="AlphaFoldDB" id="A0A075AN82"/>
<organism evidence="1 3">
    <name type="scientific">Rozella allomycis (strain CSF55)</name>
    <dbReference type="NCBI Taxonomy" id="988480"/>
    <lineage>
        <taxon>Eukaryota</taxon>
        <taxon>Fungi</taxon>
        <taxon>Fungi incertae sedis</taxon>
        <taxon>Cryptomycota</taxon>
        <taxon>Cryptomycota incertae sedis</taxon>
        <taxon>Rozella</taxon>
    </lineage>
</organism>
<reference evidence="1 3" key="1">
    <citation type="journal article" date="2013" name="Curr. Biol.">
        <title>Shared signatures of parasitism and phylogenomics unite Cryptomycota and microsporidia.</title>
        <authorList>
            <person name="James T.Y."/>
            <person name="Pelin A."/>
            <person name="Bonen L."/>
            <person name="Ahrendt S."/>
            <person name="Sain D."/>
            <person name="Corradi N."/>
            <person name="Stajich J.E."/>
        </authorList>
    </citation>
    <scope>NUCLEOTIDE SEQUENCE [LARGE SCALE GENOMIC DNA]</scope>
    <source>
        <strain evidence="1 3">CSF55</strain>
        <strain evidence="1 3">CSF55</strain>
    </source>
</reference>
<name>A0A075AN82_ROZAC</name>
<dbReference type="HOGENOM" id="CLU_2672495_0_0_1"/>
<evidence type="ECO:0000313" key="4">
    <source>
        <dbReference type="Proteomes" id="UP000281549"/>
    </source>
</evidence>
<evidence type="ECO:0000313" key="3">
    <source>
        <dbReference type="Proteomes" id="UP000030755"/>
    </source>
</evidence>
<evidence type="ECO:0000313" key="2">
    <source>
        <dbReference type="EMBL" id="RKP19917.1"/>
    </source>
</evidence>
<dbReference type="EMBL" id="KE561289">
    <property type="protein sequence ID" value="EPZ31214.1"/>
    <property type="molecule type" value="Genomic_DNA"/>
</dbReference>
<sequence length="75" mass="8777">MEFERNIEKEDSMDRINVELWDCNCDPALNSLWLTMCKNRADGILLFSQLPVLQDETILNTEFTTFLSKIIHQNA</sequence>
<gene>
    <name evidence="1" type="ORF">O9G_006075</name>
    <name evidence="2" type="ORF">ROZALSC1DRAFT_28538</name>
</gene>